<feature type="region of interest" description="Disordered" evidence="1">
    <location>
        <begin position="32"/>
        <end position="76"/>
    </location>
</feature>
<evidence type="ECO:0000313" key="4">
    <source>
        <dbReference type="Proteomes" id="UP000008810"/>
    </source>
</evidence>
<accession>A0A2K2CVY4</accession>
<organism evidence="2">
    <name type="scientific">Brachypodium distachyon</name>
    <name type="common">Purple false brome</name>
    <name type="synonym">Trachynia distachya</name>
    <dbReference type="NCBI Taxonomy" id="15368"/>
    <lineage>
        <taxon>Eukaryota</taxon>
        <taxon>Viridiplantae</taxon>
        <taxon>Streptophyta</taxon>
        <taxon>Embryophyta</taxon>
        <taxon>Tracheophyta</taxon>
        <taxon>Spermatophyta</taxon>
        <taxon>Magnoliopsida</taxon>
        <taxon>Liliopsida</taxon>
        <taxon>Poales</taxon>
        <taxon>Poaceae</taxon>
        <taxon>BOP clade</taxon>
        <taxon>Pooideae</taxon>
        <taxon>Stipodae</taxon>
        <taxon>Brachypodieae</taxon>
        <taxon>Brachypodium</taxon>
    </lineage>
</organism>
<dbReference type="OrthoDB" id="675006at2759"/>
<reference evidence="2 3" key="1">
    <citation type="journal article" date="2010" name="Nature">
        <title>Genome sequencing and analysis of the model grass Brachypodium distachyon.</title>
        <authorList>
            <consortium name="International Brachypodium Initiative"/>
        </authorList>
    </citation>
    <scope>NUCLEOTIDE SEQUENCE [LARGE SCALE GENOMIC DNA]</scope>
    <source>
        <strain evidence="2 3">Bd21</strain>
    </source>
</reference>
<dbReference type="InParanoid" id="A0A2K2CVY4"/>
<dbReference type="EMBL" id="CM000882">
    <property type="protein sequence ID" value="PNT66188.1"/>
    <property type="molecule type" value="Genomic_DNA"/>
</dbReference>
<dbReference type="PANTHER" id="PTHR33193:SF71">
    <property type="entry name" value="OS02G0223700 PROTEIN"/>
    <property type="match status" value="1"/>
</dbReference>
<dbReference type="STRING" id="15368.A0A2K2CVY4"/>
<dbReference type="AlphaFoldDB" id="A0A2K2CVY4"/>
<reference evidence="3" key="3">
    <citation type="submission" date="2018-08" db="UniProtKB">
        <authorList>
            <consortium name="EnsemblPlants"/>
        </authorList>
    </citation>
    <scope>IDENTIFICATION</scope>
    <source>
        <strain evidence="3">cv. Bd21</strain>
    </source>
</reference>
<feature type="compositionally biased region" description="Polar residues" evidence="1">
    <location>
        <begin position="64"/>
        <end position="73"/>
    </location>
</feature>
<evidence type="ECO:0000313" key="3">
    <source>
        <dbReference type="EnsemblPlants" id="PNT66188"/>
    </source>
</evidence>
<dbReference type="PANTHER" id="PTHR33193">
    <property type="entry name" value="DOMAIN PROTEIN, PUTATIVE (DUF3511)-RELATED"/>
    <property type="match status" value="1"/>
</dbReference>
<dbReference type="InterPro" id="IPR021899">
    <property type="entry name" value="DUF3511"/>
</dbReference>
<keyword evidence="4" id="KW-1185">Reference proteome</keyword>
<protein>
    <submittedName>
        <fullName evidence="2 3">Uncharacterized protein</fullName>
    </submittedName>
</protein>
<sequence>MERSVSCAERSSAFKPAAPAIDLRSHSASYAARYAPAPTTKPPPQQLARSNSSWSRPPAAAVQRSGSTKSVSGGPTPGLNLRCYSASYAASYDPFSDAAGGPAQAKAPGTTAAAAWCSAGRRSLNLRGYTPSFAALVDDDPAPAPKSTAAADDAEAEMQRKKRLVAYKVFDVEGKVKLSVRRSVKWIKGKYSRAVYGV</sequence>
<dbReference type="Gramene" id="PNT66188">
    <property type="protein sequence ID" value="PNT66188"/>
    <property type="gene ID" value="BRADI_3g08317v3"/>
</dbReference>
<evidence type="ECO:0000256" key="1">
    <source>
        <dbReference type="SAM" id="MobiDB-lite"/>
    </source>
</evidence>
<reference evidence="2" key="2">
    <citation type="submission" date="2017-06" db="EMBL/GenBank/DDBJ databases">
        <title>WGS assembly of Brachypodium distachyon.</title>
        <authorList>
            <consortium name="The International Brachypodium Initiative"/>
            <person name="Lucas S."/>
            <person name="Harmon-Smith M."/>
            <person name="Lail K."/>
            <person name="Tice H."/>
            <person name="Grimwood J."/>
            <person name="Bruce D."/>
            <person name="Barry K."/>
            <person name="Shu S."/>
            <person name="Lindquist E."/>
            <person name="Wang M."/>
            <person name="Pitluck S."/>
            <person name="Vogel J.P."/>
            <person name="Garvin D.F."/>
            <person name="Mockler T.C."/>
            <person name="Schmutz J."/>
            <person name="Rokhsar D."/>
            <person name="Bevan M.W."/>
        </authorList>
    </citation>
    <scope>NUCLEOTIDE SEQUENCE</scope>
    <source>
        <strain evidence="2">Bd21</strain>
    </source>
</reference>
<dbReference type="EnsemblPlants" id="PNT66188">
    <property type="protein sequence ID" value="PNT66188"/>
    <property type="gene ID" value="BRADI_3g08317v3"/>
</dbReference>
<gene>
    <name evidence="2" type="ORF">BRADI_3g08317v3</name>
</gene>
<dbReference type="ExpressionAtlas" id="A0A2K2CVY4">
    <property type="expression patterns" value="baseline"/>
</dbReference>
<dbReference type="Proteomes" id="UP000008810">
    <property type="component" value="Chromosome 3"/>
</dbReference>
<name>A0A2K2CVY4_BRADI</name>
<evidence type="ECO:0000313" key="2">
    <source>
        <dbReference type="EMBL" id="PNT66188.1"/>
    </source>
</evidence>
<proteinExistence type="predicted"/>
<dbReference type="Pfam" id="PF12023">
    <property type="entry name" value="DUF3511"/>
    <property type="match status" value="1"/>
</dbReference>